<keyword evidence="3" id="KW-0378">Hydrolase</keyword>
<keyword evidence="2" id="KW-0479">Metal-binding</keyword>
<dbReference type="EMBL" id="CP017831">
    <property type="protein sequence ID" value="AOZ96385.1"/>
    <property type="molecule type" value="Genomic_DNA"/>
</dbReference>
<dbReference type="PANTHER" id="PTHR30001:SF0">
    <property type="entry name" value="RIBONUCLEASE G"/>
    <property type="match status" value="1"/>
</dbReference>
<evidence type="ECO:0000256" key="1">
    <source>
        <dbReference type="ARBA" id="ARBA00001946"/>
    </source>
</evidence>
<dbReference type="InterPro" id="IPR004659">
    <property type="entry name" value="RNase_E/G"/>
</dbReference>
<dbReference type="SUPFAM" id="SSF50249">
    <property type="entry name" value="Nucleic acid-binding proteins"/>
    <property type="match status" value="1"/>
</dbReference>
<evidence type="ECO:0000313" key="7">
    <source>
        <dbReference type="EMBL" id="AOZ96385.1"/>
    </source>
</evidence>
<dbReference type="KEGG" id="bhu:bhn_I1351"/>
<dbReference type="AlphaFoldDB" id="A0A1D9P2F8"/>
<dbReference type="GO" id="GO:0003723">
    <property type="term" value="F:RNA binding"/>
    <property type="evidence" value="ECO:0007669"/>
    <property type="project" value="UniProtKB-KW"/>
</dbReference>
<dbReference type="Proteomes" id="UP000179284">
    <property type="component" value="Chromosome I"/>
</dbReference>
<dbReference type="GO" id="GO:0016787">
    <property type="term" value="F:hydrolase activity"/>
    <property type="evidence" value="ECO:0007669"/>
    <property type="project" value="UniProtKB-KW"/>
</dbReference>
<dbReference type="InterPro" id="IPR019307">
    <property type="entry name" value="RNA-bd_AU-1/RNase_E/G"/>
</dbReference>
<evidence type="ECO:0000256" key="2">
    <source>
        <dbReference type="ARBA" id="ARBA00022723"/>
    </source>
</evidence>
<dbReference type="CDD" id="cd04453">
    <property type="entry name" value="S1_RNase_E"/>
    <property type="match status" value="1"/>
</dbReference>
<feature type="domain" description="RNA-binding protein AU-1/Ribonuclease E/G" evidence="6">
    <location>
        <begin position="113"/>
        <end position="365"/>
    </location>
</feature>
<dbReference type="Gene3D" id="2.40.50.140">
    <property type="entry name" value="Nucleic acid-binding proteins"/>
    <property type="match status" value="1"/>
</dbReference>
<protein>
    <submittedName>
        <fullName evidence="7">Ribonuclease Rne/Rng family</fullName>
    </submittedName>
</protein>
<dbReference type="RefSeq" id="WP_071176078.1">
    <property type="nucleotide sequence ID" value="NZ_CP017831.1"/>
</dbReference>
<evidence type="ECO:0000313" key="8">
    <source>
        <dbReference type="Proteomes" id="UP000179284"/>
    </source>
</evidence>
<dbReference type="OrthoDB" id="9804278at2"/>
<dbReference type="GO" id="GO:0004540">
    <property type="term" value="F:RNA nuclease activity"/>
    <property type="evidence" value="ECO:0007669"/>
    <property type="project" value="InterPro"/>
</dbReference>
<organism evidence="7 8">
    <name type="scientific">Butyrivibrio hungatei</name>
    <dbReference type="NCBI Taxonomy" id="185008"/>
    <lineage>
        <taxon>Bacteria</taxon>
        <taxon>Bacillati</taxon>
        <taxon>Bacillota</taxon>
        <taxon>Clostridia</taxon>
        <taxon>Lachnospirales</taxon>
        <taxon>Lachnospiraceae</taxon>
        <taxon>Butyrivibrio</taxon>
    </lineage>
</organism>
<keyword evidence="8" id="KW-1185">Reference proteome</keyword>
<name>A0A1D9P2F8_9FIRM</name>
<dbReference type="GO" id="GO:0046872">
    <property type="term" value="F:metal ion binding"/>
    <property type="evidence" value="ECO:0007669"/>
    <property type="project" value="UniProtKB-KW"/>
</dbReference>
<comment type="cofactor">
    <cofactor evidence="1">
        <name>Mg(2+)</name>
        <dbReference type="ChEBI" id="CHEBI:18420"/>
    </cofactor>
</comment>
<sequence>MAEIIISKYMNTPVVTAFIDGKLEYLSFVRESKLNNIYVGRVDHIVKNIDAAFIKYHEDEIGYLSLKGINEDCVLNRKLEGSSLKCGDMVVVQMSAEPVKTKKPKFTTNISVSGKYTAVTLGKKGVGASLKLNDVVRKKIVENVRDSFNELVDSMNMIGDAGLIIRTSACDLDEAHIKEEVLNDAKVNLIKIQDILKEGNTRTCGTLLDSSNNKDSLESNIDNTKAFLRSRNITEYKVIEDSGIHGIRSKIDELRQKKVWLKSGAYLIIEQLESFNAIDVNTGKAINGKNNIIEKVNLEAAEEIIRQIRLRNLTGMILIDFINMKEKDKNETLISKVVSLARLEQVHTAFIDITGLGIMELTRNKNDKTLKEILEDVENSVDNSKHQC</sequence>
<dbReference type="GO" id="GO:0005737">
    <property type="term" value="C:cytoplasm"/>
    <property type="evidence" value="ECO:0007669"/>
    <property type="project" value="TreeGrafter"/>
</dbReference>
<dbReference type="InterPro" id="IPR012340">
    <property type="entry name" value="NA-bd_OB-fold"/>
</dbReference>
<evidence type="ECO:0000259" key="6">
    <source>
        <dbReference type="Pfam" id="PF10150"/>
    </source>
</evidence>
<dbReference type="PANTHER" id="PTHR30001">
    <property type="entry name" value="RIBONUCLEASE"/>
    <property type="match status" value="1"/>
</dbReference>
<evidence type="ECO:0000256" key="4">
    <source>
        <dbReference type="ARBA" id="ARBA00022842"/>
    </source>
</evidence>
<dbReference type="Pfam" id="PF10150">
    <property type="entry name" value="RNase_E_G"/>
    <property type="match status" value="1"/>
</dbReference>
<keyword evidence="5" id="KW-0694">RNA-binding</keyword>
<gene>
    <name evidence="7" type="ORF">bhn_I1351</name>
</gene>
<dbReference type="GO" id="GO:0006364">
    <property type="term" value="P:rRNA processing"/>
    <property type="evidence" value="ECO:0007669"/>
    <property type="project" value="TreeGrafter"/>
</dbReference>
<evidence type="ECO:0000256" key="5">
    <source>
        <dbReference type="ARBA" id="ARBA00022884"/>
    </source>
</evidence>
<keyword evidence="4" id="KW-0460">Magnesium</keyword>
<evidence type="ECO:0000256" key="3">
    <source>
        <dbReference type="ARBA" id="ARBA00022801"/>
    </source>
</evidence>
<accession>A0A1D9P2F8</accession>
<reference evidence="8" key="1">
    <citation type="submission" date="2016-10" db="EMBL/GenBank/DDBJ databases">
        <title>The complete genome sequence of the rumen bacterium Butyrivibrio hungatei MB2003.</title>
        <authorList>
            <person name="Palevich N."/>
            <person name="Kelly W.J."/>
            <person name="Leahy S.C."/>
            <person name="Altermann E."/>
            <person name="Rakonjac J."/>
            <person name="Attwood G.T."/>
        </authorList>
    </citation>
    <scope>NUCLEOTIDE SEQUENCE [LARGE SCALE GENOMIC DNA]</scope>
    <source>
        <strain evidence="8">MB2003</strain>
    </source>
</reference>
<proteinExistence type="predicted"/>